<reference evidence="1 2" key="1">
    <citation type="submission" date="2019-01" db="EMBL/GenBank/DDBJ databases">
        <title>Draft genome sequence of Psathyrella aberdarensis IHI B618.</title>
        <authorList>
            <person name="Buettner E."/>
            <person name="Kellner H."/>
        </authorList>
    </citation>
    <scope>NUCLEOTIDE SEQUENCE [LARGE SCALE GENOMIC DNA]</scope>
    <source>
        <strain evidence="1 2">IHI B618</strain>
    </source>
</reference>
<dbReference type="EMBL" id="SDEE01000613">
    <property type="protein sequence ID" value="RXW14996.1"/>
    <property type="molecule type" value="Genomic_DNA"/>
</dbReference>
<comment type="caution">
    <text evidence="1">The sequence shown here is derived from an EMBL/GenBank/DDBJ whole genome shotgun (WGS) entry which is preliminary data.</text>
</comment>
<accession>A0A4Q2D8R3</accession>
<protein>
    <submittedName>
        <fullName evidence="1">Uncharacterized protein</fullName>
    </submittedName>
</protein>
<keyword evidence="2" id="KW-1185">Reference proteome</keyword>
<organism evidence="1 2">
    <name type="scientific">Candolleomyces aberdarensis</name>
    <dbReference type="NCBI Taxonomy" id="2316362"/>
    <lineage>
        <taxon>Eukaryota</taxon>
        <taxon>Fungi</taxon>
        <taxon>Dikarya</taxon>
        <taxon>Basidiomycota</taxon>
        <taxon>Agaricomycotina</taxon>
        <taxon>Agaricomycetes</taxon>
        <taxon>Agaricomycetidae</taxon>
        <taxon>Agaricales</taxon>
        <taxon>Agaricineae</taxon>
        <taxon>Psathyrellaceae</taxon>
        <taxon>Candolleomyces</taxon>
    </lineage>
</organism>
<evidence type="ECO:0000313" key="2">
    <source>
        <dbReference type="Proteomes" id="UP000290288"/>
    </source>
</evidence>
<name>A0A4Q2D8R3_9AGAR</name>
<proteinExistence type="predicted"/>
<sequence length="53" mass="5646">MQLAIPPSIIITLSSVDILDLKELGSSTSMAPSLRLLVVNALTHSGNRPFLVD</sequence>
<dbReference type="AlphaFoldDB" id="A0A4Q2D8R3"/>
<gene>
    <name evidence="1" type="ORF">EST38_g10858</name>
</gene>
<evidence type="ECO:0000313" key="1">
    <source>
        <dbReference type="EMBL" id="RXW14996.1"/>
    </source>
</evidence>
<dbReference type="Proteomes" id="UP000290288">
    <property type="component" value="Unassembled WGS sequence"/>
</dbReference>